<evidence type="ECO:0000256" key="6">
    <source>
        <dbReference type="ARBA" id="ARBA00023242"/>
    </source>
</evidence>
<name>A0AAV0IEM1_9ROSI</name>
<dbReference type="Gene3D" id="2.20.25.80">
    <property type="entry name" value="WRKY domain"/>
    <property type="match status" value="2"/>
</dbReference>
<feature type="compositionally biased region" description="Polar residues" evidence="7">
    <location>
        <begin position="481"/>
        <end position="490"/>
    </location>
</feature>
<protein>
    <recommendedName>
        <fullName evidence="8">WRKY domain-containing protein</fullName>
    </recommendedName>
</protein>
<keyword evidence="5" id="KW-0804">Transcription</keyword>
<keyword evidence="4" id="KW-0238">DNA-binding</keyword>
<feature type="compositionally biased region" description="Polar residues" evidence="7">
    <location>
        <begin position="170"/>
        <end position="179"/>
    </location>
</feature>
<evidence type="ECO:0000256" key="5">
    <source>
        <dbReference type="ARBA" id="ARBA00023163"/>
    </source>
</evidence>
<feature type="domain" description="WRKY" evidence="8">
    <location>
        <begin position="220"/>
        <end position="284"/>
    </location>
</feature>
<keyword evidence="3" id="KW-0805">Transcription regulation</keyword>
<feature type="region of interest" description="Disordered" evidence="7">
    <location>
        <begin position="481"/>
        <end position="512"/>
    </location>
</feature>
<feature type="domain" description="WRKY" evidence="8">
    <location>
        <begin position="392"/>
        <end position="457"/>
    </location>
</feature>
<comment type="subcellular location">
    <subcellularLocation>
        <location evidence="1">Nucleus</location>
    </subcellularLocation>
</comment>
<dbReference type="FunFam" id="2.20.25.80:FF:000006">
    <property type="entry name" value="WRKY transcription factor"/>
    <property type="match status" value="1"/>
</dbReference>
<keyword evidence="2" id="KW-0677">Repeat</keyword>
<comment type="caution">
    <text evidence="9">The sequence shown here is derived from an EMBL/GenBank/DDBJ whole genome shotgun (WGS) entry which is preliminary data.</text>
</comment>
<dbReference type="GO" id="GO:0005634">
    <property type="term" value="C:nucleus"/>
    <property type="evidence" value="ECO:0007669"/>
    <property type="project" value="UniProtKB-SubCell"/>
</dbReference>
<evidence type="ECO:0000256" key="1">
    <source>
        <dbReference type="ARBA" id="ARBA00004123"/>
    </source>
</evidence>
<dbReference type="SUPFAM" id="SSF118290">
    <property type="entry name" value="WRKY DNA-binding domain"/>
    <property type="match status" value="2"/>
</dbReference>
<dbReference type="GO" id="GO:0043565">
    <property type="term" value="F:sequence-specific DNA binding"/>
    <property type="evidence" value="ECO:0007669"/>
    <property type="project" value="InterPro"/>
</dbReference>
<evidence type="ECO:0000313" key="10">
    <source>
        <dbReference type="Proteomes" id="UP001154282"/>
    </source>
</evidence>
<evidence type="ECO:0000259" key="8">
    <source>
        <dbReference type="PROSITE" id="PS50811"/>
    </source>
</evidence>
<dbReference type="Proteomes" id="UP001154282">
    <property type="component" value="Unassembled WGS sequence"/>
</dbReference>
<dbReference type="PANTHER" id="PTHR31221">
    <property type="entry name" value="WRKY TRANSCRIPTION FACTOR PROTEIN 1-RELATED"/>
    <property type="match status" value="1"/>
</dbReference>
<proteinExistence type="predicted"/>
<feature type="compositionally biased region" description="Low complexity" evidence="7">
    <location>
        <begin position="71"/>
        <end position="82"/>
    </location>
</feature>
<evidence type="ECO:0000256" key="4">
    <source>
        <dbReference type="ARBA" id="ARBA00023125"/>
    </source>
</evidence>
<dbReference type="Pfam" id="PF03106">
    <property type="entry name" value="WRKY"/>
    <property type="match status" value="2"/>
</dbReference>
<dbReference type="InterPro" id="IPR044810">
    <property type="entry name" value="WRKY_plant"/>
</dbReference>
<accession>A0AAV0IEM1</accession>
<dbReference type="SMART" id="SM00774">
    <property type="entry name" value="WRKY"/>
    <property type="match status" value="2"/>
</dbReference>
<feature type="compositionally biased region" description="Acidic residues" evidence="7">
    <location>
        <begin position="32"/>
        <end position="60"/>
    </location>
</feature>
<dbReference type="InterPro" id="IPR036576">
    <property type="entry name" value="WRKY_dom_sf"/>
</dbReference>
<gene>
    <name evidence="9" type="ORF">LITE_LOCUS8435</name>
</gene>
<evidence type="ECO:0000256" key="2">
    <source>
        <dbReference type="ARBA" id="ARBA00022737"/>
    </source>
</evidence>
<evidence type="ECO:0000256" key="7">
    <source>
        <dbReference type="SAM" id="MobiDB-lite"/>
    </source>
</evidence>
<keyword evidence="6" id="KW-0539">Nucleus</keyword>
<dbReference type="EMBL" id="CAMGYJ010000003">
    <property type="protein sequence ID" value="CAI0394745.1"/>
    <property type="molecule type" value="Genomic_DNA"/>
</dbReference>
<organism evidence="9 10">
    <name type="scientific">Linum tenue</name>
    <dbReference type="NCBI Taxonomy" id="586396"/>
    <lineage>
        <taxon>Eukaryota</taxon>
        <taxon>Viridiplantae</taxon>
        <taxon>Streptophyta</taxon>
        <taxon>Embryophyta</taxon>
        <taxon>Tracheophyta</taxon>
        <taxon>Spermatophyta</taxon>
        <taxon>Magnoliopsida</taxon>
        <taxon>eudicotyledons</taxon>
        <taxon>Gunneridae</taxon>
        <taxon>Pentapetalae</taxon>
        <taxon>rosids</taxon>
        <taxon>fabids</taxon>
        <taxon>Malpighiales</taxon>
        <taxon>Linaceae</taxon>
        <taxon>Linum</taxon>
    </lineage>
</organism>
<evidence type="ECO:0000313" key="9">
    <source>
        <dbReference type="EMBL" id="CAI0394745.1"/>
    </source>
</evidence>
<feature type="region of interest" description="Disordered" evidence="7">
    <location>
        <begin position="1"/>
        <end position="210"/>
    </location>
</feature>
<dbReference type="PROSITE" id="PS50811">
    <property type="entry name" value="WRKY"/>
    <property type="match status" value="2"/>
</dbReference>
<feature type="compositionally biased region" description="Basic and acidic residues" evidence="7">
    <location>
        <begin position="16"/>
        <end position="31"/>
    </location>
</feature>
<dbReference type="PANTHER" id="PTHR31221:SF150">
    <property type="entry name" value="WRKY TRANSCRIPTION FACTOR 32-RELATED"/>
    <property type="match status" value="1"/>
</dbReference>
<reference evidence="9" key="1">
    <citation type="submission" date="2022-08" db="EMBL/GenBank/DDBJ databases">
        <authorList>
            <person name="Gutierrez-Valencia J."/>
        </authorList>
    </citation>
    <scope>NUCLEOTIDE SEQUENCE</scope>
</reference>
<dbReference type="InterPro" id="IPR003657">
    <property type="entry name" value="WRKY_dom"/>
</dbReference>
<sequence length="530" mass="57314">MAESERLDAAQPQQIDEPKQPRGDEGDKDLDGGGEELEPVFDDEGEGEEGYCGDGDEGGEDEARRGELNTAVAEVKVGAGAESLRSRPEEKSGNLGVAAAAVPEKDQCVVDDLADSSGNPASEARTEAEFKEQVGSSQQEALEDDPPQDAKAETENGLQLSVCPAPASELSPTSVTQPVSAGPSPTVPEQRLPLSKCTSGPVQEADQPEPSDIRKLVIPVPKTATPDGYNWRKYGQKQVKSPYGSRSYYRCTHSDCFVKKIECTDHCGHVIEIVNKGMHSHDPPRKSNSKRVSRIASFGGRTSEAVITQHASRLKESDPAMPLKEPTEEKAMIAHRKRLSPSGSSENDPRQIKEEHACVSEPKKRMKMDDLDCSGALTKTEKKPKFVVHAACDVGISGDGYRWRKYGQKMVKGNSHPRNYYRCTSAGCPVRKHIETAADNSSSVFITYKGIHDHDKPVPKKRQGPPSAPLITAAAAAASMNNAVQQQNKRTVPPLKPETSLTVGGDERKDKAVESTARALISIGFEIKPC</sequence>
<evidence type="ECO:0000256" key="3">
    <source>
        <dbReference type="ARBA" id="ARBA00023015"/>
    </source>
</evidence>
<keyword evidence="10" id="KW-1185">Reference proteome</keyword>
<dbReference type="AlphaFoldDB" id="A0AAV0IEM1"/>
<dbReference type="GO" id="GO:0003700">
    <property type="term" value="F:DNA-binding transcription factor activity"/>
    <property type="evidence" value="ECO:0007669"/>
    <property type="project" value="InterPro"/>
</dbReference>